<keyword evidence="2" id="KW-1185">Reference proteome</keyword>
<name>A0ABY6G917_9BURK</name>
<evidence type="ECO:0000313" key="2">
    <source>
        <dbReference type="Proteomes" id="UP001162800"/>
    </source>
</evidence>
<organism evidence="1 2">
    <name type="scientific">Comamonas endophytica</name>
    <dbReference type="NCBI Taxonomy" id="2949090"/>
    <lineage>
        <taxon>Bacteria</taxon>
        <taxon>Pseudomonadati</taxon>
        <taxon>Pseudomonadota</taxon>
        <taxon>Betaproteobacteria</taxon>
        <taxon>Burkholderiales</taxon>
        <taxon>Comamonadaceae</taxon>
        <taxon>Comamonas</taxon>
    </lineage>
</organism>
<proteinExistence type="predicted"/>
<reference evidence="1" key="1">
    <citation type="submission" date="2022-09" db="EMBL/GenBank/DDBJ databases">
        <title>The complete genome of Acidovorax sp. 5MLIR.</title>
        <authorList>
            <person name="Liu L."/>
            <person name="Yue J."/>
            <person name="Yang F."/>
            <person name="Yuan J."/>
            <person name="Li L."/>
        </authorList>
    </citation>
    <scope>NUCLEOTIDE SEQUENCE</scope>
    <source>
        <strain evidence="1">5MLIR</strain>
    </source>
</reference>
<dbReference type="RefSeq" id="WP_231041983.1">
    <property type="nucleotide sequence ID" value="NZ_CP106881.1"/>
</dbReference>
<dbReference type="EMBL" id="CP106881">
    <property type="protein sequence ID" value="UYG50887.1"/>
    <property type="molecule type" value="Genomic_DNA"/>
</dbReference>
<evidence type="ECO:0000313" key="1">
    <source>
        <dbReference type="EMBL" id="UYG50887.1"/>
    </source>
</evidence>
<dbReference type="Proteomes" id="UP001162800">
    <property type="component" value="Chromosome"/>
</dbReference>
<accession>A0ABY6G917</accession>
<sequence length="191" mass="21186">MSLISSSGPSIQANQFAPASSQKSVLPNWENIGSNERTIALVEKKIADMERQFDGVDVKISSAENVKIPDPVSTYEKIKRREGGKLEITKDIAKTLMDNLNIPSGYVLMNGRYDRLTSDEYAKVAGLITEQRAELQDWSAKWMNTSNEKADSADNSKAASLEALKSACKELDALVSKQEEDRRKVLYPNEA</sequence>
<protein>
    <submittedName>
        <fullName evidence="1">Uncharacterized protein</fullName>
    </submittedName>
</protein>
<gene>
    <name evidence="1" type="ORF">M9799_12400</name>
</gene>